<dbReference type="GO" id="GO:0006749">
    <property type="term" value="P:glutathione metabolic process"/>
    <property type="evidence" value="ECO:0007669"/>
    <property type="project" value="TreeGrafter"/>
</dbReference>
<evidence type="ECO:0000259" key="2">
    <source>
        <dbReference type="Pfam" id="PF02538"/>
    </source>
</evidence>
<dbReference type="InterPro" id="IPR045079">
    <property type="entry name" value="Oxoprolinase-like"/>
</dbReference>
<accession>A0A6A4KYD0</accession>
<dbReference type="AlphaFoldDB" id="A0A6A4KYD0"/>
<dbReference type="GO" id="GO:0017168">
    <property type="term" value="F:5-oxoprolinase (ATP-hydrolyzing) activity"/>
    <property type="evidence" value="ECO:0007669"/>
    <property type="project" value="TreeGrafter"/>
</dbReference>
<evidence type="ECO:0008006" key="5">
    <source>
        <dbReference type="Google" id="ProtNLM"/>
    </source>
</evidence>
<gene>
    <name evidence="3" type="ORF">C3L33_17403</name>
</gene>
<name>A0A6A4KYD0_9ERIC</name>
<comment type="caution">
    <text evidence="3">The sequence shown here is derived from an EMBL/GenBank/DDBJ whole genome shotgun (WGS) entry which is preliminary data.</text>
</comment>
<proteinExistence type="predicted"/>
<dbReference type="PANTHER" id="PTHR11365">
    <property type="entry name" value="5-OXOPROLINASE RELATED"/>
    <property type="match status" value="1"/>
</dbReference>
<dbReference type="Pfam" id="PF02538">
    <property type="entry name" value="Hydantoinase_B"/>
    <property type="match status" value="1"/>
</dbReference>
<organism evidence="3 4">
    <name type="scientific">Rhododendron williamsianum</name>
    <dbReference type="NCBI Taxonomy" id="262921"/>
    <lineage>
        <taxon>Eukaryota</taxon>
        <taxon>Viridiplantae</taxon>
        <taxon>Streptophyta</taxon>
        <taxon>Embryophyta</taxon>
        <taxon>Tracheophyta</taxon>
        <taxon>Spermatophyta</taxon>
        <taxon>Magnoliopsida</taxon>
        <taxon>eudicotyledons</taxon>
        <taxon>Gunneridae</taxon>
        <taxon>Pentapetalae</taxon>
        <taxon>asterids</taxon>
        <taxon>Ericales</taxon>
        <taxon>Ericaceae</taxon>
        <taxon>Ericoideae</taxon>
        <taxon>Rhodoreae</taxon>
        <taxon>Rhododendron</taxon>
    </lineage>
</organism>
<dbReference type="Proteomes" id="UP000428333">
    <property type="component" value="Linkage Group LG10"/>
</dbReference>
<dbReference type="OrthoDB" id="3643at2759"/>
<dbReference type="InterPro" id="IPR003692">
    <property type="entry name" value="Hydantoinase_B"/>
</dbReference>
<feature type="domain" description="Hydantoinase B/oxoprolinase" evidence="2">
    <location>
        <begin position="176"/>
        <end position="227"/>
    </location>
</feature>
<feature type="domain" description="Hydantoinase A/oxoprolinase" evidence="1">
    <location>
        <begin position="2"/>
        <end position="56"/>
    </location>
</feature>
<dbReference type="Pfam" id="PF01968">
    <property type="entry name" value="Hydantoinase_A"/>
    <property type="match status" value="1"/>
</dbReference>
<keyword evidence="4" id="KW-1185">Reference proteome</keyword>
<sequence length="288" mass="31805">MKGHETKNHALACFGGAGPQHACAIARSLGMKEVLIHRFCGILSAYGMGLADVIEEAQEPYSAVYDFESLLEAAQREAILLKLVKQKLLEQGFREENVTIETFLNLRYEGTDTAIMVRGNKKEDGSGGDYAAEFVKLFQQEYGFKLENRNIVICDVRVRGIGVTNILKPRGLEPASGGEGLVREIEFRRPVVVSILSERRVHAPRGLKGGKDGARGVNYLITKDKRRVYVGGIPIVKYMRYVDKDVSEMNTIDSDVAIIQFLPPPHGALRPSNIIHSRGGVGGRPGRR</sequence>
<dbReference type="InterPro" id="IPR002821">
    <property type="entry name" value="Hydantoinase_A"/>
</dbReference>
<protein>
    <recommendedName>
        <fullName evidence="5">Hydantoinase A/oxoprolinase domain-containing protein</fullName>
    </recommendedName>
</protein>
<evidence type="ECO:0000259" key="1">
    <source>
        <dbReference type="Pfam" id="PF01968"/>
    </source>
</evidence>
<reference evidence="3 4" key="1">
    <citation type="journal article" date="2019" name="Genome Biol. Evol.">
        <title>The Rhododendron genome and chromosomal organization provide insight into shared whole-genome duplications across the heath family (Ericaceae).</title>
        <authorList>
            <person name="Soza V.L."/>
            <person name="Lindsley D."/>
            <person name="Waalkes A."/>
            <person name="Ramage E."/>
            <person name="Patwardhan R.P."/>
            <person name="Burton J.N."/>
            <person name="Adey A."/>
            <person name="Kumar A."/>
            <person name="Qiu R."/>
            <person name="Shendure J."/>
            <person name="Hall B."/>
        </authorList>
    </citation>
    <scope>NUCLEOTIDE SEQUENCE [LARGE SCALE GENOMIC DNA]</scope>
    <source>
        <strain evidence="3">RSF 1966-606</strain>
    </source>
</reference>
<dbReference type="GO" id="GO:0005829">
    <property type="term" value="C:cytosol"/>
    <property type="evidence" value="ECO:0007669"/>
    <property type="project" value="TreeGrafter"/>
</dbReference>
<dbReference type="PANTHER" id="PTHR11365:SF2">
    <property type="entry name" value="5-OXOPROLINASE"/>
    <property type="match status" value="1"/>
</dbReference>
<feature type="non-terminal residue" evidence="3">
    <location>
        <position position="1"/>
    </location>
</feature>
<dbReference type="EMBL" id="QEFC01002772">
    <property type="protein sequence ID" value="KAE9450700.1"/>
    <property type="molecule type" value="Genomic_DNA"/>
</dbReference>
<evidence type="ECO:0000313" key="4">
    <source>
        <dbReference type="Proteomes" id="UP000428333"/>
    </source>
</evidence>
<evidence type="ECO:0000313" key="3">
    <source>
        <dbReference type="EMBL" id="KAE9450700.1"/>
    </source>
</evidence>